<sequence length="164" mass="19067">MQFLKSKRYCQPEKKKNVPIFIDNDCRLNVTSEKHSEALNLSVLEDKNDKMEVDLGFGQTVRRPCRTAEIIVEVPGFSNPDIDGKTLQMSPSSKAVPEEPLRLRTTTVRSSRVSVNRQLARVNQTREIFNFFYQHWHNGDVYRKEFISMKKRAKDLCKGDVEFV</sequence>
<gene>
    <name evidence="1" type="ORF">PsorP6_009244</name>
</gene>
<organism evidence="1 2">
    <name type="scientific">Peronosclerospora sorghi</name>
    <dbReference type="NCBI Taxonomy" id="230839"/>
    <lineage>
        <taxon>Eukaryota</taxon>
        <taxon>Sar</taxon>
        <taxon>Stramenopiles</taxon>
        <taxon>Oomycota</taxon>
        <taxon>Peronosporomycetes</taxon>
        <taxon>Peronosporales</taxon>
        <taxon>Peronosporaceae</taxon>
        <taxon>Peronosclerospora</taxon>
    </lineage>
</organism>
<proteinExistence type="predicted"/>
<dbReference type="Proteomes" id="UP001163321">
    <property type="component" value="Chromosome 5"/>
</dbReference>
<evidence type="ECO:0000313" key="1">
    <source>
        <dbReference type="EMBL" id="KAI9911480.1"/>
    </source>
</evidence>
<accession>A0ACC0VZX8</accession>
<comment type="caution">
    <text evidence="1">The sequence shown here is derived from an EMBL/GenBank/DDBJ whole genome shotgun (WGS) entry which is preliminary data.</text>
</comment>
<evidence type="ECO:0000313" key="2">
    <source>
        <dbReference type="Proteomes" id="UP001163321"/>
    </source>
</evidence>
<protein>
    <submittedName>
        <fullName evidence="1">Uncharacterized protein</fullName>
    </submittedName>
</protein>
<reference evidence="1 2" key="1">
    <citation type="journal article" date="2022" name="bioRxiv">
        <title>The genome of the oomycete Peronosclerospora sorghi, a cosmopolitan pathogen of maize and sorghum, is inflated with dispersed pseudogenes.</title>
        <authorList>
            <person name="Fletcher K."/>
            <person name="Martin F."/>
            <person name="Isakeit T."/>
            <person name="Cavanaugh K."/>
            <person name="Magill C."/>
            <person name="Michelmore R."/>
        </authorList>
    </citation>
    <scope>NUCLEOTIDE SEQUENCE [LARGE SCALE GENOMIC DNA]</scope>
    <source>
        <strain evidence="1">P6</strain>
    </source>
</reference>
<dbReference type="EMBL" id="CM047584">
    <property type="protein sequence ID" value="KAI9911480.1"/>
    <property type="molecule type" value="Genomic_DNA"/>
</dbReference>
<keyword evidence="2" id="KW-1185">Reference proteome</keyword>
<name>A0ACC0VZX8_9STRA</name>